<protein>
    <submittedName>
        <fullName evidence="2">Uncharacterized protein</fullName>
    </submittedName>
</protein>
<dbReference type="Proteomes" id="UP001396334">
    <property type="component" value="Unassembled WGS sequence"/>
</dbReference>
<sequence>MQSNNLSIQQRKVDDQANKDVEPLVSNYPHVEIEPPVEIENENENDAGHRTSPVISNNFKVRSPSWILNLMMLRHQI</sequence>
<gene>
    <name evidence="2" type="ORF">V6N11_001859</name>
</gene>
<evidence type="ECO:0000313" key="3">
    <source>
        <dbReference type="Proteomes" id="UP001396334"/>
    </source>
</evidence>
<feature type="region of interest" description="Disordered" evidence="1">
    <location>
        <begin position="1"/>
        <end position="36"/>
    </location>
</feature>
<proteinExistence type="predicted"/>
<name>A0ABR2QTQ2_9ROSI</name>
<feature type="compositionally biased region" description="Basic and acidic residues" evidence="1">
    <location>
        <begin position="11"/>
        <end position="22"/>
    </location>
</feature>
<feature type="compositionally biased region" description="Polar residues" evidence="1">
    <location>
        <begin position="1"/>
        <end position="10"/>
    </location>
</feature>
<accession>A0ABR2QTQ2</accession>
<reference evidence="2 3" key="1">
    <citation type="journal article" date="2024" name="G3 (Bethesda)">
        <title>Genome assembly of Hibiscus sabdariffa L. provides insights into metabolisms of medicinal natural products.</title>
        <authorList>
            <person name="Kim T."/>
        </authorList>
    </citation>
    <scope>NUCLEOTIDE SEQUENCE [LARGE SCALE GENOMIC DNA]</scope>
    <source>
        <strain evidence="2">TK-2024</strain>
        <tissue evidence="2">Old leaves</tissue>
    </source>
</reference>
<dbReference type="EMBL" id="JBBPBN010000031">
    <property type="protein sequence ID" value="KAK9004045.1"/>
    <property type="molecule type" value="Genomic_DNA"/>
</dbReference>
<evidence type="ECO:0000313" key="2">
    <source>
        <dbReference type="EMBL" id="KAK9004045.1"/>
    </source>
</evidence>
<comment type="caution">
    <text evidence="2">The sequence shown here is derived from an EMBL/GenBank/DDBJ whole genome shotgun (WGS) entry which is preliminary data.</text>
</comment>
<keyword evidence="3" id="KW-1185">Reference proteome</keyword>
<organism evidence="2 3">
    <name type="scientific">Hibiscus sabdariffa</name>
    <name type="common">roselle</name>
    <dbReference type="NCBI Taxonomy" id="183260"/>
    <lineage>
        <taxon>Eukaryota</taxon>
        <taxon>Viridiplantae</taxon>
        <taxon>Streptophyta</taxon>
        <taxon>Embryophyta</taxon>
        <taxon>Tracheophyta</taxon>
        <taxon>Spermatophyta</taxon>
        <taxon>Magnoliopsida</taxon>
        <taxon>eudicotyledons</taxon>
        <taxon>Gunneridae</taxon>
        <taxon>Pentapetalae</taxon>
        <taxon>rosids</taxon>
        <taxon>malvids</taxon>
        <taxon>Malvales</taxon>
        <taxon>Malvaceae</taxon>
        <taxon>Malvoideae</taxon>
        <taxon>Hibiscus</taxon>
    </lineage>
</organism>
<evidence type="ECO:0000256" key="1">
    <source>
        <dbReference type="SAM" id="MobiDB-lite"/>
    </source>
</evidence>